<dbReference type="KEGG" id="arev:RVR_3438"/>
<feature type="compositionally biased region" description="Gly residues" evidence="9">
    <location>
        <begin position="504"/>
        <end position="526"/>
    </location>
</feature>
<feature type="transmembrane region" description="Helical" evidence="10">
    <location>
        <begin position="220"/>
        <end position="240"/>
    </location>
</feature>
<reference evidence="12 13" key="1">
    <citation type="journal article" date="2010" name="J. Bacteriol.">
        <title>Biochemical characterization of a novel indole prenyltransferase from Streptomyces sp. SN-593.</title>
        <authorList>
            <person name="Takahashi S."/>
            <person name="Takagi H."/>
            <person name="Toyoda A."/>
            <person name="Uramoto M."/>
            <person name="Nogawa T."/>
            <person name="Ueki M."/>
            <person name="Sakaki Y."/>
            <person name="Osada H."/>
        </authorList>
    </citation>
    <scope>NUCLEOTIDE SEQUENCE [LARGE SCALE GENOMIC DNA]</scope>
    <source>
        <strain evidence="12 13">SN-593</strain>
    </source>
</reference>
<evidence type="ECO:0000256" key="2">
    <source>
        <dbReference type="ARBA" id="ARBA00008583"/>
    </source>
</evidence>
<dbReference type="GO" id="GO:0005886">
    <property type="term" value="C:plasma membrane"/>
    <property type="evidence" value="ECO:0007669"/>
    <property type="project" value="UniProtKB-SubCell"/>
</dbReference>
<dbReference type="AlphaFoldDB" id="A0A7U3URU7"/>
<dbReference type="FunFam" id="1.20.1740.10:FF:000001">
    <property type="entry name" value="Amino acid permease"/>
    <property type="match status" value="1"/>
</dbReference>
<comment type="similarity">
    <text evidence="2">Belongs to the amino acid-polyamine-organocation (APC) superfamily. Amino acid transporter (AAT) (TC 2.A.3.1) family.</text>
</comment>
<keyword evidence="7 10" id="KW-1133">Transmembrane helix</keyword>
<keyword evidence="4" id="KW-1003">Cell membrane</keyword>
<feature type="transmembrane region" description="Helical" evidence="10">
    <location>
        <begin position="146"/>
        <end position="167"/>
    </location>
</feature>
<keyword evidence="3" id="KW-0813">Transport</keyword>
<dbReference type="GO" id="GO:0055085">
    <property type="term" value="P:transmembrane transport"/>
    <property type="evidence" value="ECO:0007669"/>
    <property type="project" value="InterPro"/>
</dbReference>
<evidence type="ECO:0000256" key="7">
    <source>
        <dbReference type="ARBA" id="ARBA00022989"/>
    </source>
</evidence>
<keyword evidence="8 10" id="KW-0472">Membrane</keyword>
<accession>A0A7U3URU7</accession>
<proteinExistence type="inferred from homology"/>
<feature type="transmembrane region" description="Helical" evidence="10">
    <location>
        <begin position="416"/>
        <end position="443"/>
    </location>
</feature>
<dbReference type="RefSeq" id="WP_202233881.1">
    <property type="nucleotide sequence ID" value="NZ_AP018365.1"/>
</dbReference>
<name>A0A7U3URU7_9ACTN</name>
<evidence type="ECO:0000256" key="3">
    <source>
        <dbReference type="ARBA" id="ARBA00022448"/>
    </source>
</evidence>
<feature type="transmembrane region" description="Helical" evidence="10">
    <location>
        <begin position="65"/>
        <end position="84"/>
    </location>
</feature>
<reference evidence="12 13" key="4">
    <citation type="journal article" date="2020" name="Sci. Rep.">
        <title>beta-carboline chemical signals induce reveromycin production through a LuxR family regulator in Streptomyces sp. SN-593.</title>
        <authorList>
            <person name="Panthee S."/>
            <person name="Kito N."/>
            <person name="Hayashi T."/>
            <person name="Shimizu T."/>
            <person name="Ishikawa J."/>
            <person name="Hamamoto H."/>
            <person name="Osada H."/>
            <person name="Takahashi S."/>
        </authorList>
    </citation>
    <scope>NUCLEOTIDE SEQUENCE [LARGE SCALE GENOMIC DNA]</scope>
    <source>
        <strain evidence="12 13">SN-593</strain>
    </source>
</reference>
<dbReference type="PROSITE" id="PS00218">
    <property type="entry name" value="AMINO_ACID_PERMEASE_1"/>
    <property type="match status" value="1"/>
</dbReference>
<feature type="transmembrane region" description="Helical" evidence="10">
    <location>
        <begin position="354"/>
        <end position="372"/>
    </location>
</feature>
<gene>
    <name evidence="12" type="ORF">RVR_3438</name>
</gene>
<protein>
    <submittedName>
        <fullName evidence="12">Putative proline permease</fullName>
    </submittedName>
</protein>
<evidence type="ECO:0000256" key="1">
    <source>
        <dbReference type="ARBA" id="ARBA00004651"/>
    </source>
</evidence>
<dbReference type="GO" id="GO:0006865">
    <property type="term" value="P:amino acid transport"/>
    <property type="evidence" value="ECO:0007669"/>
    <property type="project" value="UniProtKB-KW"/>
</dbReference>
<feature type="transmembrane region" description="Helical" evidence="10">
    <location>
        <begin position="378"/>
        <end position="404"/>
    </location>
</feature>
<dbReference type="EMBL" id="AP018365">
    <property type="protein sequence ID" value="BBA97612.1"/>
    <property type="molecule type" value="Genomic_DNA"/>
</dbReference>
<feature type="transmembrane region" description="Helical" evidence="10">
    <location>
        <begin position="261"/>
        <end position="282"/>
    </location>
</feature>
<keyword evidence="6" id="KW-0029">Amino-acid transport</keyword>
<dbReference type="PANTHER" id="PTHR43495:SF1">
    <property type="entry name" value="L-ASPARAGINE PERMEASE"/>
    <property type="match status" value="1"/>
</dbReference>
<evidence type="ECO:0000256" key="10">
    <source>
        <dbReference type="SAM" id="Phobius"/>
    </source>
</evidence>
<dbReference type="Pfam" id="PF00324">
    <property type="entry name" value="AA_permease"/>
    <property type="match status" value="1"/>
</dbReference>
<dbReference type="InterPro" id="IPR004840">
    <property type="entry name" value="Amino_acid_permease_CS"/>
</dbReference>
<comment type="subcellular location">
    <subcellularLocation>
        <location evidence="1">Cell membrane</location>
        <topology evidence="1">Multi-pass membrane protein</topology>
    </subcellularLocation>
</comment>
<evidence type="ECO:0000256" key="6">
    <source>
        <dbReference type="ARBA" id="ARBA00022970"/>
    </source>
</evidence>
<evidence type="ECO:0000256" key="8">
    <source>
        <dbReference type="ARBA" id="ARBA00023136"/>
    </source>
</evidence>
<keyword evidence="5 10" id="KW-0812">Transmembrane</keyword>
<evidence type="ECO:0000313" key="13">
    <source>
        <dbReference type="Proteomes" id="UP000595703"/>
    </source>
</evidence>
<evidence type="ECO:0000256" key="5">
    <source>
        <dbReference type="ARBA" id="ARBA00022692"/>
    </source>
</evidence>
<dbReference type="Gene3D" id="1.20.1740.10">
    <property type="entry name" value="Amino acid/polyamine transporter I"/>
    <property type="match status" value="1"/>
</dbReference>
<reference evidence="12 13" key="3">
    <citation type="journal article" date="2011" name="Nat. Chem. Biol.">
        <title>Reveromycin A biosynthesis uses RevG and RevJ for stereospecific spiroacetal formation.</title>
        <authorList>
            <person name="Takahashi S."/>
            <person name="Toyoda A."/>
            <person name="Sekiyama Y."/>
            <person name="Takagi H."/>
            <person name="Nogawa T."/>
            <person name="Uramoto M."/>
            <person name="Suzuki R."/>
            <person name="Koshino H."/>
            <person name="Kumano T."/>
            <person name="Panthee S."/>
            <person name="Dairi T."/>
            <person name="Ishikawa J."/>
            <person name="Ikeda H."/>
            <person name="Sakaki Y."/>
            <person name="Osada H."/>
        </authorList>
    </citation>
    <scope>NUCLEOTIDE SEQUENCE [LARGE SCALE GENOMIC DNA]</scope>
    <source>
        <strain evidence="12 13">SN-593</strain>
    </source>
</reference>
<evidence type="ECO:0000256" key="9">
    <source>
        <dbReference type="SAM" id="MobiDB-lite"/>
    </source>
</evidence>
<dbReference type="PANTHER" id="PTHR43495">
    <property type="entry name" value="GABA PERMEASE"/>
    <property type="match status" value="1"/>
</dbReference>
<dbReference type="InterPro" id="IPR004841">
    <property type="entry name" value="AA-permease/SLC12A_dom"/>
</dbReference>
<evidence type="ECO:0000256" key="4">
    <source>
        <dbReference type="ARBA" id="ARBA00022475"/>
    </source>
</evidence>
<reference evidence="12 13" key="2">
    <citation type="journal article" date="2011" name="J. Antibiot.">
        <title>Furaquinocins I and J: novel polyketide isoprenoid hybrid compounds from Streptomyces reveromyceticus SN-593.</title>
        <authorList>
            <person name="Panthee S."/>
            <person name="Takahashi S."/>
            <person name="Takagi H."/>
            <person name="Nogawa T."/>
            <person name="Oowada E."/>
            <person name="Uramoto M."/>
            <person name="Osada H."/>
        </authorList>
    </citation>
    <scope>NUCLEOTIDE SEQUENCE [LARGE SCALE GENOMIC DNA]</scope>
    <source>
        <strain evidence="12 13">SN-593</strain>
    </source>
</reference>
<organism evidence="12 13">
    <name type="scientific">Actinacidiphila reveromycinica</name>
    <dbReference type="NCBI Taxonomy" id="659352"/>
    <lineage>
        <taxon>Bacteria</taxon>
        <taxon>Bacillati</taxon>
        <taxon>Actinomycetota</taxon>
        <taxon>Actinomycetes</taxon>
        <taxon>Kitasatosporales</taxon>
        <taxon>Streptomycetaceae</taxon>
        <taxon>Actinacidiphila</taxon>
    </lineage>
</organism>
<feature type="transmembrane region" description="Helical" evidence="10">
    <location>
        <begin position="179"/>
        <end position="200"/>
    </location>
</feature>
<evidence type="ECO:0000259" key="11">
    <source>
        <dbReference type="Pfam" id="PF00324"/>
    </source>
</evidence>
<feature type="region of interest" description="Disordered" evidence="9">
    <location>
        <begin position="1"/>
        <end position="28"/>
    </location>
</feature>
<feature type="domain" description="Amino acid permease/ SLC12A" evidence="11">
    <location>
        <begin position="38"/>
        <end position="471"/>
    </location>
</feature>
<keyword evidence="13" id="KW-1185">Reference proteome</keyword>
<evidence type="ECO:0000313" key="12">
    <source>
        <dbReference type="EMBL" id="BBA97612.1"/>
    </source>
</evidence>
<feature type="transmembrane region" description="Helical" evidence="10">
    <location>
        <begin position="449"/>
        <end position="468"/>
    </location>
</feature>
<feature type="transmembrane region" description="Helical" evidence="10">
    <location>
        <begin position="294"/>
        <end position="317"/>
    </location>
</feature>
<dbReference type="Proteomes" id="UP000595703">
    <property type="component" value="Chromosome"/>
</dbReference>
<feature type="region of interest" description="Disordered" evidence="9">
    <location>
        <begin position="478"/>
        <end position="533"/>
    </location>
</feature>
<feature type="transmembrane region" description="Helical" evidence="10">
    <location>
        <begin position="40"/>
        <end position="59"/>
    </location>
</feature>
<sequence>MADETRVRPVPGGPEDGPGGDPAAGSEGYARGLGGRQVQMIAIGGAIGTGLFLGAGSAIHRAGPSLLLMYAVAGAAIFCVMRALGELLTYRPVSGSFAGYAREFLGPFTGYATGWTYWLMWVTTGMAEVTAAATYVAYWWPGVPQWSAALAFLLLLAAANLVSVGLFGEIEFWLSTVKVTAILGMILIGVGVLTLGVSAAGGTASAGHLWRDGGFFPGGVGGSLLTLQMVMFAYLGVELVGVTAGEARDPHRTLPKAINTLPWRIVLFYVGALAVILCVVPWTRFRPGVSPFVAAFAEIGIPFGAGVVNFVVLTAALSSCNSGMYSTGRMLRDLAANGQGPRVFDRLTARRTPALGTLASVAVMGIGVWVNYVDPEGAFTYITAFATVAAVWTWAVILAAHIRYRAAVRAGRAARAWFAAPGGAAASWCALAFLALVLVLIGADADARVSLYGVPLWAALLGAGYRVLRRRDPAAFARRPHLSPGGPAGAETPLADPAAADGPAAGGGAAAGGAGGGGAGAGGAGGIPPTPAL</sequence>